<organism evidence="3 4">
    <name type="scientific">Cymbomonas tetramitiformis</name>
    <dbReference type="NCBI Taxonomy" id="36881"/>
    <lineage>
        <taxon>Eukaryota</taxon>
        <taxon>Viridiplantae</taxon>
        <taxon>Chlorophyta</taxon>
        <taxon>Pyramimonadophyceae</taxon>
        <taxon>Pyramimonadales</taxon>
        <taxon>Pyramimonadaceae</taxon>
        <taxon>Cymbomonas</taxon>
    </lineage>
</organism>
<dbReference type="AlphaFoldDB" id="A0AAE0G5N9"/>
<dbReference type="EMBL" id="LGRX02009218">
    <property type="protein sequence ID" value="KAK3272008.1"/>
    <property type="molecule type" value="Genomic_DNA"/>
</dbReference>
<feature type="region of interest" description="Disordered" evidence="1">
    <location>
        <begin position="71"/>
        <end position="90"/>
    </location>
</feature>
<dbReference type="Proteomes" id="UP001190700">
    <property type="component" value="Unassembled WGS sequence"/>
</dbReference>
<keyword evidence="4" id="KW-1185">Reference proteome</keyword>
<sequence length="90" mass="9632">MAMTMTMFAIAIVSLDFVTRDADVNTMRCRLRGWRAGAGAAGSAARRDCDIGLFVFLKGVTPCLTMLSDDAESDARARALSDDAEGEARP</sequence>
<proteinExistence type="predicted"/>
<evidence type="ECO:0000313" key="4">
    <source>
        <dbReference type="Proteomes" id="UP001190700"/>
    </source>
</evidence>
<feature type="signal peptide" evidence="2">
    <location>
        <begin position="1"/>
        <end position="22"/>
    </location>
</feature>
<accession>A0AAE0G5N9</accession>
<name>A0AAE0G5N9_9CHLO</name>
<feature type="compositionally biased region" description="Basic and acidic residues" evidence="1">
    <location>
        <begin position="73"/>
        <end position="90"/>
    </location>
</feature>
<evidence type="ECO:0000256" key="2">
    <source>
        <dbReference type="SAM" id="SignalP"/>
    </source>
</evidence>
<keyword evidence="2" id="KW-0732">Signal</keyword>
<reference evidence="3 4" key="1">
    <citation type="journal article" date="2015" name="Genome Biol. Evol.">
        <title>Comparative Genomics of a Bacterivorous Green Alga Reveals Evolutionary Causalities and Consequences of Phago-Mixotrophic Mode of Nutrition.</title>
        <authorList>
            <person name="Burns J.A."/>
            <person name="Paasch A."/>
            <person name="Narechania A."/>
            <person name="Kim E."/>
        </authorList>
    </citation>
    <scope>NUCLEOTIDE SEQUENCE [LARGE SCALE GENOMIC DNA]</scope>
    <source>
        <strain evidence="3 4">PLY_AMNH</strain>
    </source>
</reference>
<evidence type="ECO:0008006" key="5">
    <source>
        <dbReference type="Google" id="ProtNLM"/>
    </source>
</evidence>
<comment type="caution">
    <text evidence="3">The sequence shown here is derived from an EMBL/GenBank/DDBJ whole genome shotgun (WGS) entry which is preliminary data.</text>
</comment>
<evidence type="ECO:0000313" key="3">
    <source>
        <dbReference type="EMBL" id="KAK3272008.1"/>
    </source>
</evidence>
<protein>
    <recommendedName>
        <fullName evidence="5">Secreted protein</fullName>
    </recommendedName>
</protein>
<feature type="chain" id="PRO_5041987229" description="Secreted protein" evidence="2">
    <location>
        <begin position="23"/>
        <end position="90"/>
    </location>
</feature>
<gene>
    <name evidence="3" type="ORF">CYMTET_19669</name>
</gene>
<evidence type="ECO:0000256" key="1">
    <source>
        <dbReference type="SAM" id="MobiDB-lite"/>
    </source>
</evidence>